<evidence type="ECO:0008006" key="7">
    <source>
        <dbReference type="Google" id="ProtNLM"/>
    </source>
</evidence>
<keyword evidence="4" id="KW-0255">Endonuclease</keyword>
<dbReference type="GO" id="GO:0043737">
    <property type="term" value="F:deoxyribonuclease V activity"/>
    <property type="evidence" value="ECO:0007669"/>
    <property type="project" value="TreeGrafter"/>
</dbReference>
<comment type="subcellular location">
    <subcellularLocation>
        <location evidence="1">Cytoplasm</location>
    </subcellularLocation>
</comment>
<comment type="caution">
    <text evidence="6">The sequence shown here is derived from an EMBL/GenBank/DDBJ whole genome shotgun (WGS) entry which is preliminary data.</text>
</comment>
<evidence type="ECO:0000313" key="6">
    <source>
        <dbReference type="EMBL" id="GAI51065.1"/>
    </source>
</evidence>
<protein>
    <recommendedName>
        <fullName evidence="7">Endonuclease V</fullName>
    </recommendedName>
</protein>
<dbReference type="PANTHER" id="PTHR28511">
    <property type="entry name" value="ENDONUCLEASE V"/>
    <property type="match status" value="1"/>
</dbReference>
<organism evidence="6">
    <name type="scientific">marine sediment metagenome</name>
    <dbReference type="NCBI Taxonomy" id="412755"/>
    <lineage>
        <taxon>unclassified sequences</taxon>
        <taxon>metagenomes</taxon>
        <taxon>ecological metagenomes</taxon>
    </lineage>
</organism>
<dbReference type="EMBL" id="BARV01036159">
    <property type="protein sequence ID" value="GAI51065.1"/>
    <property type="molecule type" value="Genomic_DNA"/>
</dbReference>
<proteinExistence type="predicted"/>
<dbReference type="AlphaFoldDB" id="X1QJ93"/>
<name>X1QJ93_9ZZZZ</name>
<dbReference type="PANTHER" id="PTHR28511:SF1">
    <property type="entry name" value="ENDONUCLEASE V"/>
    <property type="match status" value="1"/>
</dbReference>
<dbReference type="Pfam" id="PF04493">
    <property type="entry name" value="Endonuclease_5"/>
    <property type="match status" value="1"/>
</dbReference>
<dbReference type="GO" id="GO:0003727">
    <property type="term" value="F:single-stranded RNA binding"/>
    <property type="evidence" value="ECO:0007669"/>
    <property type="project" value="TreeGrafter"/>
</dbReference>
<evidence type="ECO:0000256" key="1">
    <source>
        <dbReference type="ARBA" id="ARBA00004496"/>
    </source>
</evidence>
<keyword evidence="5" id="KW-0378">Hydrolase</keyword>
<dbReference type="Gene3D" id="3.30.2170.10">
    <property type="entry name" value="archaeoglobus fulgidus dsm 4304 superfamily"/>
    <property type="match status" value="1"/>
</dbReference>
<evidence type="ECO:0000256" key="3">
    <source>
        <dbReference type="ARBA" id="ARBA00022722"/>
    </source>
</evidence>
<keyword evidence="2" id="KW-0963">Cytoplasm</keyword>
<dbReference type="GO" id="GO:0005737">
    <property type="term" value="C:cytoplasm"/>
    <property type="evidence" value="ECO:0007669"/>
    <property type="project" value="UniProtKB-SubCell"/>
</dbReference>
<evidence type="ECO:0000256" key="4">
    <source>
        <dbReference type="ARBA" id="ARBA00022759"/>
    </source>
</evidence>
<feature type="non-terminal residue" evidence="6">
    <location>
        <position position="147"/>
    </location>
</feature>
<evidence type="ECO:0000256" key="5">
    <source>
        <dbReference type="ARBA" id="ARBA00022801"/>
    </source>
</evidence>
<evidence type="ECO:0000256" key="2">
    <source>
        <dbReference type="ARBA" id="ARBA00022490"/>
    </source>
</evidence>
<sequence length="147" mass="15843">MKVNRLHGWDMNFAQAREIQLSLARKVVTKNQGINPHLVAGVDISSPDSQGIARGAAVVISYPEFSVVEIKTAESKITFPYIPGLLSFRECPLILAACEKLCNTPDFVLVDGQGIAHPRRLGLASHLGLFLDVPTIGCAKSILCGSM</sequence>
<gene>
    <name evidence="6" type="ORF">S06H3_56237</name>
</gene>
<keyword evidence="3" id="KW-0540">Nuclease</keyword>
<dbReference type="GO" id="GO:0016891">
    <property type="term" value="F:RNA endonuclease activity producing 5'-phosphomonoesters, hydrolytic mechanism"/>
    <property type="evidence" value="ECO:0007669"/>
    <property type="project" value="TreeGrafter"/>
</dbReference>
<dbReference type="CDD" id="cd06559">
    <property type="entry name" value="Endonuclease_V"/>
    <property type="match status" value="1"/>
</dbReference>
<dbReference type="InterPro" id="IPR007581">
    <property type="entry name" value="Endonuclease-V"/>
</dbReference>
<dbReference type="GO" id="GO:0006281">
    <property type="term" value="P:DNA repair"/>
    <property type="evidence" value="ECO:0007669"/>
    <property type="project" value="InterPro"/>
</dbReference>
<accession>X1QJ93</accession>
<reference evidence="6" key="1">
    <citation type="journal article" date="2014" name="Front. Microbiol.">
        <title>High frequency of phylogenetically diverse reductive dehalogenase-homologous genes in deep subseafloor sedimentary metagenomes.</title>
        <authorList>
            <person name="Kawai M."/>
            <person name="Futagami T."/>
            <person name="Toyoda A."/>
            <person name="Takaki Y."/>
            <person name="Nishi S."/>
            <person name="Hori S."/>
            <person name="Arai W."/>
            <person name="Tsubouchi T."/>
            <person name="Morono Y."/>
            <person name="Uchiyama I."/>
            <person name="Ito T."/>
            <person name="Fujiyama A."/>
            <person name="Inagaki F."/>
            <person name="Takami H."/>
        </authorList>
    </citation>
    <scope>NUCLEOTIDE SEQUENCE</scope>
    <source>
        <strain evidence="6">Expedition CK06-06</strain>
    </source>
</reference>